<feature type="transmembrane region" description="Helical" evidence="1">
    <location>
        <begin position="706"/>
        <end position="728"/>
    </location>
</feature>
<reference evidence="3" key="1">
    <citation type="submission" date="2021-01" db="EMBL/GenBank/DDBJ databases">
        <authorList>
            <person name="Corre E."/>
            <person name="Pelletier E."/>
            <person name="Niang G."/>
            <person name="Scheremetjew M."/>
            <person name="Finn R."/>
            <person name="Kale V."/>
            <person name="Holt S."/>
            <person name="Cochrane G."/>
            <person name="Meng A."/>
            <person name="Brown T."/>
            <person name="Cohen L."/>
        </authorList>
    </citation>
    <scope>NUCLEOTIDE SEQUENCE</scope>
</reference>
<feature type="transmembrane region" description="Helical" evidence="1">
    <location>
        <begin position="604"/>
        <end position="624"/>
    </location>
</feature>
<evidence type="ECO:0008006" key="4">
    <source>
        <dbReference type="Google" id="ProtNLM"/>
    </source>
</evidence>
<keyword evidence="1" id="KW-1133">Transmembrane helix</keyword>
<dbReference type="EMBL" id="HBFQ01055645">
    <property type="protein sequence ID" value="CAD8865144.1"/>
    <property type="molecule type" value="Transcribed_RNA"/>
</dbReference>
<feature type="transmembrane region" description="Helical" evidence="1">
    <location>
        <begin position="855"/>
        <end position="880"/>
    </location>
</feature>
<evidence type="ECO:0000256" key="1">
    <source>
        <dbReference type="SAM" id="Phobius"/>
    </source>
</evidence>
<feature type="transmembrane region" description="Helical" evidence="1">
    <location>
        <begin position="560"/>
        <end position="584"/>
    </location>
</feature>
<name>A0A7S1FGR8_NOCSC</name>
<accession>A0A7S1FGR8</accession>
<proteinExistence type="predicted"/>
<evidence type="ECO:0000256" key="2">
    <source>
        <dbReference type="SAM" id="SignalP"/>
    </source>
</evidence>
<feature type="transmembrane region" description="Helical" evidence="1">
    <location>
        <begin position="826"/>
        <end position="849"/>
    </location>
</feature>
<protein>
    <recommendedName>
        <fullName evidence="4">CSC1/OSCA1-like cytosolic domain-containing protein</fullName>
    </recommendedName>
</protein>
<feature type="transmembrane region" description="Helical" evidence="1">
    <location>
        <begin position="171"/>
        <end position="195"/>
    </location>
</feature>
<organism evidence="3">
    <name type="scientific">Noctiluca scintillans</name>
    <name type="common">Sea sparkle</name>
    <name type="synonym">Red tide dinoflagellate</name>
    <dbReference type="NCBI Taxonomy" id="2966"/>
    <lineage>
        <taxon>Eukaryota</taxon>
        <taxon>Sar</taxon>
        <taxon>Alveolata</taxon>
        <taxon>Dinophyceae</taxon>
        <taxon>Noctilucales</taxon>
        <taxon>Noctilucaceae</taxon>
        <taxon>Noctiluca</taxon>
    </lineage>
</organism>
<gene>
    <name evidence="3" type="ORF">NSCI0253_LOCUS39499</name>
</gene>
<dbReference type="InterPro" id="IPR006212">
    <property type="entry name" value="Furin_repeat"/>
</dbReference>
<feature type="transmembrane region" description="Helical" evidence="1">
    <location>
        <begin position="766"/>
        <end position="799"/>
    </location>
</feature>
<feature type="chain" id="PRO_5031212396" description="CSC1/OSCA1-like cytosolic domain-containing protein" evidence="2">
    <location>
        <begin position="26"/>
        <end position="955"/>
    </location>
</feature>
<keyword evidence="1" id="KW-0812">Transmembrane</keyword>
<keyword evidence="2" id="KW-0732">Signal</keyword>
<feature type="signal peptide" evidence="2">
    <location>
        <begin position="1"/>
        <end position="25"/>
    </location>
</feature>
<dbReference type="CDD" id="cd00064">
    <property type="entry name" value="FU"/>
    <property type="match status" value="1"/>
</dbReference>
<evidence type="ECO:0000313" key="3">
    <source>
        <dbReference type="EMBL" id="CAD8865144.1"/>
    </source>
</evidence>
<keyword evidence="1" id="KW-0472">Membrane</keyword>
<dbReference type="AlphaFoldDB" id="A0A7S1FGR8"/>
<sequence>MFSLCGASHSTFSLLVCVLIDANGADRCESGGCMRQAPALLQVQSMLMDRAVDTVNQSEVVVFSASPNSTESEVVAVARIKCGQKVHAPDGFCPEACPFWTEEPSETCSFRCVAASDCGSLNSKHNIADETHGYCRSCIVAGCASCSKDGGDVCEACKTGYILENGQCSSWAWGVWISSLPCLVLLSCFACLWYVDLRFLRTFTNPKGFADALSFRSRTKLQWSPSAGEGLEEIRAHAMGVEEYTSDDLESSVSRYWTRGGRLWPVLTNLHSTGVAGPGLALFFNFQIALVVWGVVLVCIWVFFAYSIDPDLFAMGLYDAKTPQQYCTVVAQGHSLQMEFMWAKVLFLAISYLVSFLSALGFAVCQLRCFHRFDEDWTLGHYAAELKGLPPLLGTALVEEDLKKFVAEAVCQDVVGVSVCWNYITCPEEVETMLENELAHLETLHEEERKDVDAIQDVEPCSGYNRWVRRVFLQVDKLFGFYGQASQKGERDEKVVQTLLLNVSSSDTAIVVFETEEARNLAVAKMHGFAYGGNSVSLEKVQGEPSTVCWVNFGVGTPTFIFRCCVGFAVMMFGVALWGAGFYLPYAYYLSLFSYSHDEEPGAMQALAFSMLVVGGNQAMYMLCQEISQRVGFRNKDHAEAFYCVLYITATFLNLCSDLSLEFWIGYQAMVQNGIHTADGRLLGDLTDYQQIFESYPIQRILGQRVFAYAISCFYLPFICEAIFAIFLPAHIMKLLIRSHPEIRGRDAEKSLEFFAPMDLTRYGDIFLNLLIVIVCLFFPTGGFLKLVLCFLLGGVYVYVYDCYRVLRCVPTFEYATLAIDSKIQLLLAFPCSLILAALVFKMNCVAGFPCLHGVFFVSVFVGAIVLHCIVHVLLVIYVVPCFGRQPHVAVTPSWAETSVRNPSSWFSSNPVHCLRSRYVYKHDPPCTFHIPGKEHLLAANTKIGVHYEQTSKTR</sequence>
<feature type="transmembrane region" description="Helical" evidence="1">
    <location>
        <begin position="345"/>
        <end position="365"/>
    </location>
</feature>
<feature type="transmembrane region" description="Helical" evidence="1">
    <location>
        <begin position="288"/>
        <end position="308"/>
    </location>
</feature>